<name>A0A084WMP3_ANOSI</name>
<sequence length="101" mass="10740">MKSIVAFAMFIGCVAMVQSGCVRTYPSYDYSGVLSYPEARPFCGLRNDVYPHGAPYVGPVYPYGRVPCGGCGSCSSCRGVHVPKCGGCGSCSHCRNAHVLY</sequence>
<evidence type="ECO:0000256" key="1">
    <source>
        <dbReference type="SAM" id="SignalP"/>
    </source>
</evidence>
<proteinExistence type="predicted"/>
<evidence type="ECO:0000313" key="4">
    <source>
        <dbReference type="Proteomes" id="UP000030765"/>
    </source>
</evidence>
<organism evidence="2">
    <name type="scientific">Anopheles sinensis</name>
    <name type="common">Mosquito</name>
    <dbReference type="NCBI Taxonomy" id="74873"/>
    <lineage>
        <taxon>Eukaryota</taxon>
        <taxon>Metazoa</taxon>
        <taxon>Ecdysozoa</taxon>
        <taxon>Arthropoda</taxon>
        <taxon>Hexapoda</taxon>
        <taxon>Insecta</taxon>
        <taxon>Pterygota</taxon>
        <taxon>Neoptera</taxon>
        <taxon>Endopterygota</taxon>
        <taxon>Diptera</taxon>
        <taxon>Nematocera</taxon>
        <taxon>Culicoidea</taxon>
        <taxon>Culicidae</taxon>
        <taxon>Anophelinae</taxon>
        <taxon>Anopheles</taxon>
    </lineage>
</organism>
<gene>
    <name evidence="2" type="ORF">ZHAS_00019544</name>
</gene>
<accession>A0A084WMP3</accession>
<dbReference type="EMBL" id="ATLV01024498">
    <property type="status" value="NOT_ANNOTATED_CDS"/>
    <property type="molecule type" value="Genomic_DNA"/>
</dbReference>
<reference evidence="3" key="2">
    <citation type="submission" date="2020-05" db="UniProtKB">
        <authorList>
            <consortium name="EnsemblMetazoa"/>
        </authorList>
    </citation>
    <scope>IDENTIFICATION</scope>
</reference>
<dbReference type="EnsemblMetazoa" id="ASIC019544-RA">
    <property type="protein sequence ID" value="ASIC019544-PA"/>
    <property type="gene ID" value="ASIC019544"/>
</dbReference>
<keyword evidence="4" id="KW-1185">Reference proteome</keyword>
<dbReference type="VEuPathDB" id="VectorBase:ASIC019544"/>
<dbReference type="EMBL" id="KE525352">
    <property type="protein sequence ID" value="KFB51487.1"/>
    <property type="molecule type" value="Genomic_DNA"/>
</dbReference>
<evidence type="ECO:0000313" key="3">
    <source>
        <dbReference type="EnsemblMetazoa" id="ASIC019544-PA"/>
    </source>
</evidence>
<feature type="signal peptide" evidence="1">
    <location>
        <begin position="1"/>
        <end position="19"/>
    </location>
</feature>
<evidence type="ECO:0000313" key="2">
    <source>
        <dbReference type="EMBL" id="KFB51487.1"/>
    </source>
</evidence>
<dbReference type="AlphaFoldDB" id="A0A084WMP3"/>
<feature type="chain" id="PRO_5001784943" evidence="1">
    <location>
        <begin position="20"/>
        <end position="101"/>
    </location>
</feature>
<reference evidence="2 4" key="1">
    <citation type="journal article" date="2014" name="BMC Genomics">
        <title>Genome sequence of Anopheles sinensis provides insight into genetics basis of mosquito competence for malaria parasites.</title>
        <authorList>
            <person name="Zhou D."/>
            <person name="Zhang D."/>
            <person name="Ding G."/>
            <person name="Shi L."/>
            <person name="Hou Q."/>
            <person name="Ye Y."/>
            <person name="Xu Y."/>
            <person name="Zhou H."/>
            <person name="Xiong C."/>
            <person name="Li S."/>
            <person name="Yu J."/>
            <person name="Hong S."/>
            <person name="Yu X."/>
            <person name="Zou P."/>
            <person name="Chen C."/>
            <person name="Chang X."/>
            <person name="Wang W."/>
            <person name="Lv Y."/>
            <person name="Sun Y."/>
            <person name="Ma L."/>
            <person name="Shen B."/>
            <person name="Zhu C."/>
        </authorList>
    </citation>
    <scope>NUCLEOTIDE SEQUENCE [LARGE SCALE GENOMIC DNA]</scope>
</reference>
<protein>
    <submittedName>
        <fullName evidence="2">AGAP006552-PA-like protein</fullName>
    </submittedName>
</protein>
<keyword evidence="1" id="KW-0732">Signal</keyword>
<dbReference type="Proteomes" id="UP000030765">
    <property type="component" value="Unassembled WGS sequence"/>
</dbReference>